<dbReference type="RefSeq" id="WP_347611380.1">
    <property type="nucleotide sequence ID" value="NZ_JBDPZC010000007.1"/>
</dbReference>
<evidence type="ECO:0000259" key="1">
    <source>
        <dbReference type="Pfam" id="PF13451"/>
    </source>
</evidence>
<dbReference type="Pfam" id="PF13451">
    <property type="entry name" value="zf_Tbcl"/>
    <property type="match status" value="1"/>
</dbReference>
<gene>
    <name evidence="2" type="ORF">ABDJ40_16020</name>
</gene>
<comment type="caution">
    <text evidence="2">The sequence shown here is derived from an EMBL/GenBank/DDBJ whole genome shotgun (WGS) entry which is preliminary data.</text>
</comment>
<accession>A0ABV0GGW9</accession>
<feature type="domain" description="Probable zinc-binding" evidence="1">
    <location>
        <begin position="2"/>
        <end position="47"/>
    </location>
</feature>
<dbReference type="Proteomes" id="UP001462640">
    <property type="component" value="Unassembled WGS sequence"/>
</dbReference>
<proteinExistence type="predicted"/>
<dbReference type="InterPro" id="IPR025306">
    <property type="entry name" value="Zn-bnd_dom_prob"/>
</dbReference>
<sequence>MTYFCRRCQTKTLFSAADQKYTYEVKKAPIDQQRSLCQPCWSESHQIARALKGLEAQWAQNKPSLRTDKEFLTRWLQTIELRERYGFRRHDVARKNMLRNLLSQP</sequence>
<reference evidence="2 3" key="1">
    <citation type="submission" date="2024-05" db="EMBL/GenBank/DDBJ databases">
        <title>Roseateles sp. 2.12 16S ribosomal RNA gene Genome sequencing and assembly.</title>
        <authorList>
            <person name="Woo H."/>
        </authorList>
    </citation>
    <scope>NUCLEOTIDE SEQUENCE [LARGE SCALE GENOMIC DNA]</scope>
    <source>
        <strain evidence="2 3">2.12</strain>
    </source>
</reference>
<protein>
    <submittedName>
        <fullName evidence="2">Zinc-ribbon domain containing protein</fullName>
    </submittedName>
</protein>
<organism evidence="2 3">
    <name type="scientific">Roseateles flavus</name>
    <dbReference type="NCBI Taxonomy" id="3149041"/>
    <lineage>
        <taxon>Bacteria</taxon>
        <taxon>Pseudomonadati</taxon>
        <taxon>Pseudomonadota</taxon>
        <taxon>Betaproteobacteria</taxon>
        <taxon>Burkholderiales</taxon>
        <taxon>Sphaerotilaceae</taxon>
        <taxon>Roseateles</taxon>
    </lineage>
</organism>
<evidence type="ECO:0000313" key="2">
    <source>
        <dbReference type="EMBL" id="MEO3714271.1"/>
    </source>
</evidence>
<keyword evidence="3" id="KW-1185">Reference proteome</keyword>
<dbReference type="EMBL" id="JBDPZC010000007">
    <property type="protein sequence ID" value="MEO3714271.1"/>
    <property type="molecule type" value="Genomic_DNA"/>
</dbReference>
<evidence type="ECO:0000313" key="3">
    <source>
        <dbReference type="Proteomes" id="UP001462640"/>
    </source>
</evidence>
<name>A0ABV0GGW9_9BURK</name>